<comment type="caution">
    <text evidence="3">The sequence shown here is derived from an EMBL/GenBank/DDBJ whole genome shotgun (WGS) entry which is preliminary data.</text>
</comment>
<evidence type="ECO:0000256" key="1">
    <source>
        <dbReference type="ARBA" id="ARBA00022737"/>
    </source>
</evidence>
<dbReference type="EMBL" id="VHSG01000007">
    <property type="protein sequence ID" value="TQV82469.1"/>
    <property type="molecule type" value="Genomic_DNA"/>
</dbReference>
<reference evidence="3 4" key="1">
    <citation type="submission" date="2019-06" db="EMBL/GenBank/DDBJ databases">
        <title>Whole genome sequence for Cellvibrionaceae sp. R142.</title>
        <authorList>
            <person name="Wang G."/>
        </authorList>
    </citation>
    <scope>NUCLEOTIDE SEQUENCE [LARGE SCALE GENOMIC DNA]</scope>
    <source>
        <strain evidence="3 4">R142</strain>
    </source>
</reference>
<dbReference type="PANTHER" id="PTHR32305">
    <property type="match status" value="1"/>
</dbReference>
<evidence type="ECO:0000259" key="2">
    <source>
        <dbReference type="Pfam" id="PF25023"/>
    </source>
</evidence>
<organism evidence="3 4">
    <name type="scientific">Exilibacterium tricleocarpae</name>
    <dbReference type="NCBI Taxonomy" id="2591008"/>
    <lineage>
        <taxon>Bacteria</taxon>
        <taxon>Pseudomonadati</taxon>
        <taxon>Pseudomonadota</taxon>
        <taxon>Gammaproteobacteria</taxon>
        <taxon>Cellvibrionales</taxon>
        <taxon>Cellvibrionaceae</taxon>
        <taxon>Exilibacterium</taxon>
    </lineage>
</organism>
<keyword evidence="1" id="KW-0677">Repeat</keyword>
<dbReference type="InterPro" id="IPR022385">
    <property type="entry name" value="Rhs_assc_core"/>
</dbReference>
<accession>A0A545TZ18</accession>
<dbReference type="Pfam" id="PF25023">
    <property type="entry name" value="TEN_YD-shell"/>
    <property type="match status" value="1"/>
</dbReference>
<sequence length="276" mass="29995">MRITNGVPTYLHTDHLGSPVAGTDAAGQVVWTERYTPFGEKLVDNAANKDLGSFTGHIDDSATGLTYMQARYYDPTIVRFLSIDPVGFQVEDPYMFNRYAYVGNNPVNLTDPFGLDADDQDEKKGDEEEEEIEETEVVAEGGDDSPWLDYFIAAGLIGGDILLGGPTGEGIAPAAIILGAKKAAKKGTVVIGRVKDLKKLKKGEKSLLSRLPDQGSPKTNWKQNSGVLRQEMAKGKPIRDASPGDTSGQFLNAERGLLESRGWTFDKSTNLWSPPK</sequence>
<name>A0A545TZ18_9GAMM</name>
<dbReference type="PANTHER" id="PTHR32305:SF17">
    <property type="entry name" value="TRNA NUCLEASE WAPA"/>
    <property type="match status" value="1"/>
</dbReference>
<gene>
    <name evidence="3" type="ORF">FKG94_06925</name>
</gene>
<dbReference type="Gene3D" id="2.180.10.10">
    <property type="entry name" value="RHS repeat-associated core"/>
    <property type="match status" value="1"/>
</dbReference>
<dbReference type="InterPro" id="IPR056823">
    <property type="entry name" value="TEN-like_YD-shell"/>
</dbReference>
<dbReference type="OrthoDB" id="9815414at2"/>
<dbReference type="Proteomes" id="UP000319732">
    <property type="component" value="Unassembled WGS sequence"/>
</dbReference>
<dbReference type="AlphaFoldDB" id="A0A545TZ18"/>
<dbReference type="InterPro" id="IPR050708">
    <property type="entry name" value="T6SS_VgrG/RHS"/>
</dbReference>
<dbReference type="NCBIfam" id="TIGR03696">
    <property type="entry name" value="Rhs_assc_core"/>
    <property type="match status" value="1"/>
</dbReference>
<keyword evidence="4" id="KW-1185">Reference proteome</keyword>
<feature type="domain" description="Teneurin-like YD-shell" evidence="2">
    <location>
        <begin position="5"/>
        <end position="107"/>
    </location>
</feature>
<proteinExistence type="predicted"/>
<evidence type="ECO:0000313" key="4">
    <source>
        <dbReference type="Proteomes" id="UP000319732"/>
    </source>
</evidence>
<evidence type="ECO:0000313" key="3">
    <source>
        <dbReference type="EMBL" id="TQV82469.1"/>
    </source>
</evidence>
<protein>
    <recommendedName>
        <fullName evidence="2">Teneurin-like YD-shell domain-containing protein</fullName>
    </recommendedName>
</protein>